<comment type="caution">
    <text evidence="2">The sequence shown here is derived from an EMBL/GenBank/DDBJ whole genome shotgun (WGS) entry which is preliminary data.</text>
</comment>
<keyword evidence="3" id="KW-1185">Reference proteome</keyword>
<accession>A0A9P6AE89</accession>
<feature type="region of interest" description="Disordered" evidence="1">
    <location>
        <begin position="352"/>
        <end position="390"/>
    </location>
</feature>
<evidence type="ECO:0000313" key="2">
    <source>
        <dbReference type="EMBL" id="KAF9503594.1"/>
    </source>
</evidence>
<gene>
    <name evidence="2" type="ORF">BS47DRAFT_1402264</name>
</gene>
<reference evidence="2" key="1">
    <citation type="journal article" date="2020" name="Nat. Commun.">
        <title>Large-scale genome sequencing of mycorrhizal fungi provides insights into the early evolution of symbiotic traits.</title>
        <authorList>
            <person name="Miyauchi S."/>
            <person name="Kiss E."/>
            <person name="Kuo A."/>
            <person name="Drula E."/>
            <person name="Kohler A."/>
            <person name="Sanchez-Garcia M."/>
            <person name="Morin E."/>
            <person name="Andreopoulos B."/>
            <person name="Barry K.W."/>
            <person name="Bonito G."/>
            <person name="Buee M."/>
            <person name="Carver A."/>
            <person name="Chen C."/>
            <person name="Cichocki N."/>
            <person name="Clum A."/>
            <person name="Culley D."/>
            <person name="Crous P.W."/>
            <person name="Fauchery L."/>
            <person name="Girlanda M."/>
            <person name="Hayes R.D."/>
            <person name="Keri Z."/>
            <person name="LaButti K."/>
            <person name="Lipzen A."/>
            <person name="Lombard V."/>
            <person name="Magnuson J."/>
            <person name="Maillard F."/>
            <person name="Murat C."/>
            <person name="Nolan M."/>
            <person name="Ohm R.A."/>
            <person name="Pangilinan J."/>
            <person name="Pereira M.F."/>
            <person name="Perotto S."/>
            <person name="Peter M."/>
            <person name="Pfister S."/>
            <person name="Riley R."/>
            <person name="Sitrit Y."/>
            <person name="Stielow J.B."/>
            <person name="Szollosi G."/>
            <person name="Zifcakova L."/>
            <person name="Stursova M."/>
            <person name="Spatafora J.W."/>
            <person name="Tedersoo L."/>
            <person name="Vaario L.M."/>
            <person name="Yamada A."/>
            <person name="Yan M."/>
            <person name="Wang P."/>
            <person name="Xu J."/>
            <person name="Bruns T."/>
            <person name="Baldrian P."/>
            <person name="Vilgalys R."/>
            <person name="Dunand C."/>
            <person name="Henrissat B."/>
            <person name="Grigoriev I.V."/>
            <person name="Hibbett D."/>
            <person name="Nagy L.G."/>
            <person name="Martin F.M."/>
        </authorList>
    </citation>
    <scope>NUCLEOTIDE SEQUENCE</scope>
    <source>
        <strain evidence="2">UP504</strain>
    </source>
</reference>
<name>A0A9P6AE89_9AGAM</name>
<dbReference type="AlphaFoldDB" id="A0A9P6AE89"/>
<evidence type="ECO:0000313" key="3">
    <source>
        <dbReference type="Proteomes" id="UP000886523"/>
    </source>
</evidence>
<protein>
    <submittedName>
        <fullName evidence="2">Uncharacterized protein</fullName>
    </submittedName>
</protein>
<dbReference type="Proteomes" id="UP000886523">
    <property type="component" value="Unassembled WGS sequence"/>
</dbReference>
<evidence type="ECO:0000256" key="1">
    <source>
        <dbReference type="SAM" id="MobiDB-lite"/>
    </source>
</evidence>
<sequence length="428" mass="47949">MSPLPLSSPIRLPAPTRVSGGWEVDSRGSLHVRLRTPRYDFSSAPGIIMPYYADRLGYYTSTFVITYMAAWATVHQPEGFEALTNCFYTPDEGIFPRGSKHYLRAVVRPTLPPIPSPVPLVDSHLIEGWAVQRDGTVSIKQSHSKDGPRRETISESIRVPHWAADSMMDCQGMPSFDEDEEEEEELGPPALTFAGPQYPPGALIVRSRVVVVAADLSKTIKGNRRVNWNWKKKEKKARNKVPAPHLAVKTHGRRPVLLILLHPFPFLHPVASLPSNGPMPRGRTFLLMIHNYPMKIALVIVPTPPFLALAVLQQPQIPSATFRIVAATDPIPPHYYNGNLLQGHSVSSCYSSRLDRRSRSLSPNNRRRQRADDRFAHLQPPQYDDYQQDDDRKMKRIGGLPIIRIPANLTNRLGPGSLGHSQFDDVDA</sequence>
<proteinExistence type="predicted"/>
<organism evidence="2 3">
    <name type="scientific">Hydnum rufescens UP504</name>
    <dbReference type="NCBI Taxonomy" id="1448309"/>
    <lineage>
        <taxon>Eukaryota</taxon>
        <taxon>Fungi</taxon>
        <taxon>Dikarya</taxon>
        <taxon>Basidiomycota</taxon>
        <taxon>Agaricomycotina</taxon>
        <taxon>Agaricomycetes</taxon>
        <taxon>Cantharellales</taxon>
        <taxon>Hydnaceae</taxon>
        <taxon>Hydnum</taxon>
    </lineage>
</organism>
<dbReference type="EMBL" id="MU129331">
    <property type="protein sequence ID" value="KAF9503594.1"/>
    <property type="molecule type" value="Genomic_DNA"/>
</dbReference>